<evidence type="ECO:0000313" key="11">
    <source>
        <dbReference type="EMBL" id="EKC98392.1"/>
    </source>
</evidence>
<dbReference type="PROSITE" id="PS50850">
    <property type="entry name" value="MFS"/>
    <property type="match status" value="1"/>
</dbReference>
<dbReference type="InterPro" id="IPR036259">
    <property type="entry name" value="MFS_trans_sf"/>
</dbReference>
<reference evidence="11 12" key="1">
    <citation type="journal article" date="2012" name="Eukaryot. Cell">
        <title>Genome sequence of the Trichosporon asahii environmental strain CBS 8904.</title>
        <authorList>
            <person name="Yang R.Y."/>
            <person name="Li H.T."/>
            <person name="Zhu H."/>
            <person name="Zhou G.P."/>
            <person name="Wang M."/>
            <person name="Wang L."/>
        </authorList>
    </citation>
    <scope>NUCLEOTIDE SEQUENCE [LARGE SCALE GENOMIC DNA]</scope>
    <source>
        <strain evidence="11 12">CBS 8904</strain>
    </source>
</reference>
<keyword evidence="3" id="KW-0813">Transport</keyword>
<dbReference type="HOGENOM" id="CLU_249816_0_0_1"/>
<feature type="region of interest" description="Disordered" evidence="8">
    <location>
        <begin position="648"/>
        <end position="677"/>
    </location>
</feature>
<comment type="catalytic activity">
    <reaction evidence="7">
        <text>myo-inositol(out) + H(+)(out) = myo-inositol(in) + H(+)(in)</text>
        <dbReference type="Rhea" id="RHEA:60364"/>
        <dbReference type="ChEBI" id="CHEBI:15378"/>
        <dbReference type="ChEBI" id="CHEBI:17268"/>
    </reaction>
</comment>
<dbReference type="InterPro" id="IPR003663">
    <property type="entry name" value="Sugar/inositol_transpt"/>
</dbReference>
<dbReference type="Gene3D" id="1.20.1250.20">
    <property type="entry name" value="MFS general substrate transporter like domains"/>
    <property type="match status" value="1"/>
</dbReference>
<dbReference type="Pfam" id="PF00083">
    <property type="entry name" value="Sugar_tr"/>
    <property type="match status" value="1"/>
</dbReference>
<keyword evidence="12" id="KW-1185">Reference proteome</keyword>
<evidence type="ECO:0000256" key="3">
    <source>
        <dbReference type="ARBA" id="ARBA00022448"/>
    </source>
</evidence>
<evidence type="ECO:0000256" key="5">
    <source>
        <dbReference type="ARBA" id="ARBA00022989"/>
    </source>
</evidence>
<sequence>MPDSVHSVGKEDEKIDVAHIDHGVDAATVLAAARMADPGPGWSDPRWYNFMAIVTIACAASADVGFDGTIIGSVNSMDTFHKYFGLQDALTGTNIVFGIYTVGMVVAFFPSIIIPDWIGRRWAMFFGNALLIMGCFINGYAKNMDWLLAGRFFVGLGGTLAGTAAKVYLAEVSSPWNRGFVLGLSNCCWYVGNIVATGVAIPYGRRNDDSSWRVPFLLQMTFAAVNFLFIMLCPESPRWLYARGKKEQAARILANLHSRDDDVNSPLVQLTMTEIEENVKQDGADKRWWDFRPIWRTRGDRYRFGLCVIVACWGQLSGNGMVSYFMPSLLKEAGITSGNEQRTLTLVSSVVAMIGAMSGAACIDYVGRRPLMLGSEIWAACCLGIIAGLVQPNGVQNNARSKAGIAFIMLWNVFFSFGWTPLQGLYPAEILSYEVRAKGLALQGWCAAVFSLINTFGIPDAMKALGWKVYLIFMCWDVVGCVVIWLFVVETKQLSLEELDDVFEAPYPKARSVELRREAKLRAREHREAEGALQLQPAQINAKKSQSDGTDQHADWAWGLAHNSHSVHHARSGTPSTCSSFHLILVLRLSQPRELPNRYRKLTHRTMADLSSYEGLTWAPSTDEDNSSSGSSCDRGWVCPSSSDDDDFHWPSSSSREGLLSPSSNSPEPSWSVISSHPGDSLVSVDAPNSANVAGSASGDVADDLGGDDAAYLEFLLNQWIEGTLPASVPIPSGSSAPYMHAGGPNPAETPLQQLQDRLWHYEASLNTARQKEAMAATTVWLHQEQLTPLYGPRNEVIQSRAELEEAHKTADARPHSSPLEVHHRMPACRILPGVPQCAGCLDKGVECSLLSQPDEFAAFYNSIHLSYAEVLQAGAWKPIPVAPAAKPPKARTRPSRAKLRPTPNEQDEHHTRNNNGDTWNGHPGWTPEHAMSSTDALAPRRNPARDARTGKELFWNLKETDTVVFRQSDSRAPRTWRTNQSPATTFSLKKDPFQARAIVSIDRSPAATSTTSLLSSLSELSAAASAFMGNSAAMEVDRRRPHAPSPPHARTAVHMNRFSVPPSVVSEATSLGLELLVNVALQSNHGSVSDRFLPDYTEGAPLSHPHPPVSTPRSGTVPHDFYGSSVDTFNSPRYHSRTLDQDTTQRVLPQLETPSPRSGRAHQLGPAVAPPAHSQPKRRLWWQVNTPDENVSNLPPPVAPHGGSADRAAAQHSKSAWANRSKSSEPPQPTTLNKGKKRTHEVDSEPQYNHDDHMDAHHWVSDSPPARYEDHYVSFGSVGLPSPPTQMDPRLPFQVAPPVFRRETFQNNPPPTELYRADHFHSRHKDLEPRDAGRREIRYELHTGRSFNENLATNLPSHSQPARASSSRSVRPRATVPINSSHRRAAMQPLETIFRSVLQATLRIYRNDPTEVTALDKLNDAFLIALADGDMSGVQSAFFQLVAKALLKQNGRAKKNTERGMEAFKDMCEMIEKKSTE</sequence>
<evidence type="ECO:0000256" key="9">
    <source>
        <dbReference type="SAM" id="Phobius"/>
    </source>
</evidence>
<feature type="transmembrane region" description="Helical" evidence="9">
    <location>
        <begin position="122"/>
        <end position="141"/>
    </location>
</feature>
<feature type="region of interest" description="Disordered" evidence="8">
    <location>
        <begin position="1349"/>
        <end position="1374"/>
    </location>
</feature>
<evidence type="ECO:0000256" key="7">
    <source>
        <dbReference type="ARBA" id="ARBA00049119"/>
    </source>
</evidence>
<evidence type="ECO:0000256" key="1">
    <source>
        <dbReference type="ARBA" id="ARBA00004141"/>
    </source>
</evidence>
<gene>
    <name evidence="11" type="ORF">A1Q2_07406</name>
</gene>
<dbReference type="InterPro" id="IPR020846">
    <property type="entry name" value="MFS_dom"/>
</dbReference>
<dbReference type="EMBL" id="AMBO01000391">
    <property type="protein sequence ID" value="EKC98392.1"/>
    <property type="molecule type" value="Genomic_DNA"/>
</dbReference>
<dbReference type="PANTHER" id="PTHR48022:SF79">
    <property type="entry name" value="LACTOSE PERMEASE, PUTATIVE (AFU_ORTHOLOGUE AFUA_6G01860)-RELATED"/>
    <property type="match status" value="1"/>
</dbReference>
<feature type="compositionally biased region" description="Basic residues" evidence="8">
    <location>
        <begin position="889"/>
        <end position="900"/>
    </location>
</feature>
<feature type="region of interest" description="Disordered" evidence="8">
    <location>
        <begin position="1097"/>
        <end position="1263"/>
    </location>
</feature>
<feature type="transmembrane region" description="Helical" evidence="9">
    <location>
        <begin position="440"/>
        <end position="457"/>
    </location>
</feature>
<accession>K1VNX0</accession>
<name>K1VNX0_TRIAC</name>
<keyword evidence="6 9" id="KW-0472">Membrane</keyword>
<dbReference type="PROSITE" id="PS00216">
    <property type="entry name" value="SUGAR_TRANSPORT_1"/>
    <property type="match status" value="1"/>
</dbReference>
<feature type="transmembrane region" description="Helical" evidence="9">
    <location>
        <begin position="147"/>
        <end position="169"/>
    </location>
</feature>
<feature type="transmembrane region" description="Helical" evidence="9">
    <location>
        <begin position="181"/>
        <end position="204"/>
    </location>
</feature>
<feature type="transmembrane region" description="Helical" evidence="9">
    <location>
        <begin position="304"/>
        <end position="326"/>
    </location>
</feature>
<proteinExistence type="inferred from homology"/>
<dbReference type="InterPro" id="IPR005829">
    <property type="entry name" value="Sugar_transporter_CS"/>
</dbReference>
<feature type="domain" description="Major facilitator superfamily (MFS) profile" evidence="10">
    <location>
        <begin position="53"/>
        <end position="492"/>
    </location>
</feature>
<evidence type="ECO:0000259" key="10">
    <source>
        <dbReference type="PROSITE" id="PS50850"/>
    </source>
</evidence>
<feature type="transmembrane region" description="Helical" evidence="9">
    <location>
        <begin position="403"/>
        <end position="420"/>
    </location>
</feature>
<keyword evidence="5 9" id="KW-1133">Transmembrane helix</keyword>
<evidence type="ECO:0000313" key="12">
    <source>
        <dbReference type="Proteomes" id="UP000006757"/>
    </source>
</evidence>
<protein>
    <recommendedName>
        <fullName evidence="10">Major facilitator superfamily (MFS) profile domain-containing protein</fullName>
    </recommendedName>
</protein>
<feature type="compositionally biased region" description="Low complexity" evidence="8">
    <location>
        <begin position="1357"/>
        <end position="1374"/>
    </location>
</feature>
<dbReference type="STRING" id="1220162.K1VNX0"/>
<dbReference type="NCBIfam" id="TIGR00879">
    <property type="entry name" value="SP"/>
    <property type="match status" value="1"/>
</dbReference>
<evidence type="ECO:0000256" key="2">
    <source>
        <dbReference type="ARBA" id="ARBA00010992"/>
    </source>
</evidence>
<dbReference type="eggNOG" id="KOG0254">
    <property type="taxonomic scope" value="Eukaryota"/>
</dbReference>
<organism evidence="11 12">
    <name type="scientific">Trichosporon asahii var. asahii (strain CBS 8904)</name>
    <name type="common">Yeast</name>
    <dbReference type="NCBI Taxonomy" id="1220162"/>
    <lineage>
        <taxon>Eukaryota</taxon>
        <taxon>Fungi</taxon>
        <taxon>Dikarya</taxon>
        <taxon>Basidiomycota</taxon>
        <taxon>Agaricomycotina</taxon>
        <taxon>Tremellomycetes</taxon>
        <taxon>Trichosporonales</taxon>
        <taxon>Trichosporonaceae</taxon>
        <taxon>Trichosporon</taxon>
    </lineage>
</organism>
<dbReference type="GO" id="GO:0005351">
    <property type="term" value="F:carbohydrate:proton symporter activity"/>
    <property type="evidence" value="ECO:0007669"/>
    <property type="project" value="TreeGrafter"/>
</dbReference>
<dbReference type="PANTHER" id="PTHR48022">
    <property type="entry name" value="PLASTIDIC GLUCOSE TRANSPORTER 4"/>
    <property type="match status" value="1"/>
</dbReference>
<feature type="transmembrane region" description="Helical" evidence="9">
    <location>
        <begin position="95"/>
        <end position="115"/>
    </location>
</feature>
<comment type="subcellular location">
    <subcellularLocation>
        <location evidence="1">Membrane</location>
        <topology evidence="1">Multi-pass membrane protein</topology>
    </subcellularLocation>
</comment>
<feature type="region of interest" description="Disordered" evidence="8">
    <location>
        <begin position="881"/>
        <end position="943"/>
    </location>
</feature>
<evidence type="ECO:0000256" key="4">
    <source>
        <dbReference type="ARBA" id="ARBA00022692"/>
    </source>
</evidence>
<comment type="caution">
    <text evidence="11">The sequence shown here is derived from an EMBL/GenBank/DDBJ whole genome shotgun (WGS) entry which is preliminary data.</text>
</comment>
<dbReference type="InterPro" id="IPR050360">
    <property type="entry name" value="MFS_Sugar_Transporters"/>
</dbReference>
<evidence type="ECO:0000256" key="6">
    <source>
        <dbReference type="ARBA" id="ARBA00023136"/>
    </source>
</evidence>
<dbReference type="InParanoid" id="K1VNX0"/>
<feature type="compositionally biased region" description="Polar residues" evidence="8">
    <location>
        <begin position="1142"/>
        <end position="1157"/>
    </location>
</feature>
<dbReference type="FunFam" id="1.20.1250.20:FF:000134">
    <property type="entry name" value="MFS sugar transporter protein"/>
    <property type="match status" value="1"/>
</dbReference>
<dbReference type="SUPFAM" id="SSF103473">
    <property type="entry name" value="MFS general substrate transporter"/>
    <property type="match status" value="1"/>
</dbReference>
<feature type="compositionally biased region" description="Polar residues" evidence="8">
    <location>
        <begin position="1184"/>
        <end position="1194"/>
    </location>
</feature>
<feature type="transmembrane region" description="Helical" evidence="9">
    <location>
        <begin position="469"/>
        <end position="488"/>
    </location>
</feature>
<dbReference type="Proteomes" id="UP000006757">
    <property type="component" value="Unassembled WGS sequence"/>
</dbReference>
<evidence type="ECO:0000256" key="8">
    <source>
        <dbReference type="SAM" id="MobiDB-lite"/>
    </source>
</evidence>
<feature type="compositionally biased region" description="Low complexity" evidence="8">
    <location>
        <begin position="652"/>
        <end position="676"/>
    </location>
</feature>
<comment type="similarity">
    <text evidence="2">Belongs to the major facilitator superfamily. Sugar transporter (TC 2.A.1.1) family.</text>
</comment>
<feature type="compositionally biased region" description="Basic and acidic residues" evidence="8">
    <location>
        <begin position="1241"/>
        <end position="1261"/>
    </location>
</feature>
<dbReference type="GO" id="GO:0016020">
    <property type="term" value="C:membrane"/>
    <property type="evidence" value="ECO:0007669"/>
    <property type="project" value="UniProtKB-SubCell"/>
</dbReference>
<feature type="transmembrane region" description="Helical" evidence="9">
    <location>
        <begin position="346"/>
        <end position="366"/>
    </location>
</feature>
<dbReference type="InterPro" id="IPR005828">
    <property type="entry name" value="MFS_sugar_transport-like"/>
</dbReference>
<feature type="compositionally biased region" description="Polar residues" evidence="8">
    <location>
        <begin position="1213"/>
        <end position="1234"/>
    </location>
</feature>
<keyword evidence="4 9" id="KW-0812">Transmembrane</keyword>